<dbReference type="PANTHER" id="PTHR44379:SF8">
    <property type="entry name" value="XANTHINE DEHYDROGENASE IRON-SULFUR-BINDING SUBUNIT XDHC-RELATED"/>
    <property type="match status" value="1"/>
</dbReference>
<dbReference type="Gene3D" id="3.10.20.30">
    <property type="match status" value="1"/>
</dbReference>
<accession>A0ABP6TEI1</accession>
<name>A0ABP6TEI1_9ACTN</name>
<evidence type="ECO:0000256" key="2">
    <source>
        <dbReference type="ARBA" id="ARBA00022723"/>
    </source>
</evidence>
<evidence type="ECO:0000313" key="9">
    <source>
        <dbReference type="Proteomes" id="UP001501455"/>
    </source>
</evidence>
<dbReference type="RefSeq" id="WP_345573968.1">
    <property type="nucleotide sequence ID" value="NZ_BAAAXF010000010.1"/>
</dbReference>
<feature type="compositionally biased region" description="Low complexity" evidence="6">
    <location>
        <begin position="365"/>
        <end position="407"/>
    </location>
</feature>
<feature type="compositionally biased region" description="Low complexity" evidence="6">
    <location>
        <begin position="311"/>
        <end position="340"/>
    </location>
</feature>
<feature type="region of interest" description="Disordered" evidence="6">
    <location>
        <begin position="1"/>
        <end position="31"/>
    </location>
</feature>
<feature type="compositionally biased region" description="Basic and acidic residues" evidence="6">
    <location>
        <begin position="345"/>
        <end position="361"/>
    </location>
</feature>
<keyword evidence="5" id="KW-0411">Iron-sulfur</keyword>
<feature type="region of interest" description="Disordered" evidence="6">
    <location>
        <begin position="193"/>
        <end position="436"/>
    </location>
</feature>
<evidence type="ECO:0000259" key="7">
    <source>
        <dbReference type="PROSITE" id="PS51085"/>
    </source>
</evidence>
<feature type="region of interest" description="Disordered" evidence="6">
    <location>
        <begin position="50"/>
        <end position="164"/>
    </location>
</feature>
<feature type="compositionally biased region" description="Basic and acidic residues" evidence="6">
    <location>
        <begin position="91"/>
        <end position="104"/>
    </location>
</feature>
<dbReference type="EMBL" id="BAAAXF010000010">
    <property type="protein sequence ID" value="GAA3493570.1"/>
    <property type="molecule type" value="Genomic_DNA"/>
</dbReference>
<protein>
    <recommendedName>
        <fullName evidence="7">2Fe-2S ferredoxin-type domain-containing protein</fullName>
    </recommendedName>
</protein>
<dbReference type="InterPro" id="IPR002888">
    <property type="entry name" value="2Fe-2S-bd"/>
</dbReference>
<dbReference type="SUPFAM" id="SSF54292">
    <property type="entry name" value="2Fe-2S ferredoxin-like"/>
    <property type="match status" value="1"/>
</dbReference>
<dbReference type="InterPro" id="IPR036884">
    <property type="entry name" value="2Fe-2S-bd_dom_sf"/>
</dbReference>
<keyword evidence="9" id="KW-1185">Reference proteome</keyword>
<comment type="caution">
    <text evidence="8">The sequence shown here is derived from an EMBL/GenBank/DDBJ whole genome shotgun (WGS) entry which is preliminary data.</text>
</comment>
<proteinExistence type="predicted"/>
<dbReference type="Pfam" id="PF01799">
    <property type="entry name" value="Fer2_2"/>
    <property type="match status" value="1"/>
</dbReference>
<dbReference type="Gene3D" id="1.10.150.120">
    <property type="entry name" value="[2Fe-2S]-binding domain"/>
    <property type="match status" value="1"/>
</dbReference>
<keyword evidence="4" id="KW-0408">Iron</keyword>
<feature type="domain" description="2Fe-2S ferredoxin-type" evidence="7">
    <location>
        <begin position="440"/>
        <end position="517"/>
    </location>
</feature>
<dbReference type="PROSITE" id="PS00197">
    <property type="entry name" value="2FE2S_FER_1"/>
    <property type="match status" value="1"/>
</dbReference>
<sequence>MTDDQHEEGTPRGGGRWDPLPQGDYDDGATAFVKLPEGGVDALLDSLESPLAAPGHGYVPPQITVAPATTGTDPAATGVWPAAGAPVDGAQWHDPRAGHPRQEPGTDAAAGHTGQDDRFTYDPGAGGQWGFEEAPAAQAPAPGHDVTGQWSIPVAGGDLPDESGEFTTSALVEQWGGTPPTTLPGGAAAPWATQAIGQPWGPGVPGVPQEQQDGGPGPEQRRTAERADAGPGTEDGAAGPARHRADVSGTPQERYEDGPRSHDGPGPDDGPAPGPIGPDDGHDGPRSSGVPQPFATEEYAGSAARPQWPSGAEAYPGAEAAEAAYEAPEAAHGAPEAAYEVSEAVQERAEPSADADADRTGPETGAGPEPDADGDAPAAGPASPGPATAQDAPDPAGAPDAPDDPGAPGDPSPSAAPAPDGSAAPHDPPPGVPYDDHPLASYVLRVNGSDRPVTDAWIGESLLYVLRERLGLAGAKDGCSQGECGACNVQVDGRLVASCLVPAVTAAGSEVRTVEGLARDGQPSDVQRALARCGAVQCGFCVPGMAMTVHDLLEGNPAPTELETRQALCGNLCRCSGYRGVVEAVKEVVAEREAHAAAPEPGPDEDAGTDVPRIPHQAGPGAGGVDPSAFGPTGPHDRPYGQDGGQA</sequence>
<feature type="compositionally biased region" description="Basic and acidic residues" evidence="6">
    <location>
        <begin position="253"/>
        <end position="265"/>
    </location>
</feature>
<gene>
    <name evidence="8" type="ORF">GCM10019016_006690</name>
</gene>
<evidence type="ECO:0000256" key="1">
    <source>
        <dbReference type="ARBA" id="ARBA00022714"/>
    </source>
</evidence>
<reference evidence="9" key="1">
    <citation type="journal article" date="2019" name="Int. J. Syst. Evol. Microbiol.">
        <title>The Global Catalogue of Microorganisms (GCM) 10K type strain sequencing project: providing services to taxonomists for standard genome sequencing and annotation.</title>
        <authorList>
            <consortium name="The Broad Institute Genomics Platform"/>
            <consortium name="The Broad Institute Genome Sequencing Center for Infectious Disease"/>
            <person name="Wu L."/>
            <person name="Ma J."/>
        </authorList>
    </citation>
    <scope>NUCLEOTIDE SEQUENCE [LARGE SCALE GENOMIC DNA]</scope>
    <source>
        <strain evidence="9">JCM 4816</strain>
    </source>
</reference>
<evidence type="ECO:0000256" key="3">
    <source>
        <dbReference type="ARBA" id="ARBA00023002"/>
    </source>
</evidence>
<keyword evidence="1" id="KW-0001">2Fe-2S</keyword>
<organism evidence="8 9">
    <name type="scientific">Streptomyces prasinosporus</name>
    <dbReference type="NCBI Taxonomy" id="68256"/>
    <lineage>
        <taxon>Bacteria</taxon>
        <taxon>Bacillati</taxon>
        <taxon>Actinomycetota</taxon>
        <taxon>Actinomycetes</taxon>
        <taxon>Kitasatosporales</taxon>
        <taxon>Streptomycetaceae</taxon>
        <taxon>Streptomyces</taxon>
        <taxon>Streptomyces albogriseolus group</taxon>
    </lineage>
</organism>
<dbReference type="SUPFAM" id="SSF47741">
    <property type="entry name" value="CO dehydrogenase ISP C-domain like"/>
    <property type="match status" value="1"/>
</dbReference>
<evidence type="ECO:0000256" key="5">
    <source>
        <dbReference type="ARBA" id="ARBA00023014"/>
    </source>
</evidence>
<dbReference type="InterPro" id="IPR036010">
    <property type="entry name" value="2Fe-2S_ferredoxin-like_sf"/>
</dbReference>
<dbReference type="InterPro" id="IPR051452">
    <property type="entry name" value="Diverse_Oxidoreductases"/>
</dbReference>
<dbReference type="InterPro" id="IPR001041">
    <property type="entry name" value="2Fe-2S_ferredoxin-type"/>
</dbReference>
<dbReference type="InterPro" id="IPR012675">
    <property type="entry name" value="Beta-grasp_dom_sf"/>
</dbReference>
<evidence type="ECO:0000313" key="8">
    <source>
        <dbReference type="EMBL" id="GAA3493570.1"/>
    </source>
</evidence>
<evidence type="ECO:0000256" key="4">
    <source>
        <dbReference type="ARBA" id="ARBA00023004"/>
    </source>
</evidence>
<keyword evidence="2" id="KW-0479">Metal-binding</keyword>
<dbReference type="InterPro" id="IPR006058">
    <property type="entry name" value="2Fe2S_fd_BS"/>
</dbReference>
<feature type="compositionally biased region" description="Low complexity" evidence="6">
    <location>
        <begin position="193"/>
        <end position="213"/>
    </location>
</feature>
<keyword evidence="3" id="KW-0560">Oxidoreductase</keyword>
<dbReference type="Proteomes" id="UP001501455">
    <property type="component" value="Unassembled WGS sequence"/>
</dbReference>
<feature type="compositionally biased region" description="Low complexity" evidence="6">
    <location>
        <begin position="64"/>
        <end position="79"/>
    </location>
</feature>
<dbReference type="PROSITE" id="PS51085">
    <property type="entry name" value="2FE2S_FER_2"/>
    <property type="match status" value="1"/>
</dbReference>
<feature type="compositionally biased region" description="Basic and acidic residues" evidence="6">
    <location>
        <begin position="219"/>
        <end position="228"/>
    </location>
</feature>
<feature type="region of interest" description="Disordered" evidence="6">
    <location>
        <begin position="593"/>
        <end position="647"/>
    </location>
</feature>
<evidence type="ECO:0000256" key="6">
    <source>
        <dbReference type="SAM" id="MobiDB-lite"/>
    </source>
</evidence>
<dbReference type="PANTHER" id="PTHR44379">
    <property type="entry name" value="OXIDOREDUCTASE WITH IRON-SULFUR SUBUNIT"/>
    <property type="match status" value="1"/>
</dbReference>
<dbReference type="Pfam" id="PF00111">
    <property type="entry name" value="Fer2"/>
    <property type="match status" value="1"/>
</dbReference>